<protein>
    <submittedName>
        <fullName evidence="1">Uncharacterized protein</fullName>
    </submittedName>
</protein>
<proteinExistence type="predicted"/>
<evidence type="ECO:0000313" key="1">
    <source>
        <dbReference type="EMBL" id="ABS48331.1"/>
    </source>
</evidence>
<dbReference type="Proteomes" id="UP000002412">
    <property type="component" value="Chromosome"/>
</dbReference>
<dbReference type="EMBL" id="CP000720">
    <property type="protein sequence ID" value="ABS48331.1"/>
    <property type="molecule type" value="Genomic_DNA"/>
</dbReference>
<dbReference type="AlphaFoldDB" id="A0A0U1QZT6"/>
<gene>
    <name evidence="1" type="ordered locus">YpsIP31758_1888</name>
</gene>
<sequence>MLLGMIFSIGKISIIKFAMIATPSEACWLLRVMTMRYNHDDNAL</sequence>
<dbReference type="HOGENOM" id="CLU_3224160_0_0_6"/>
<accession>A0A0U1QZT6</accession>
<organism evidence="1 2">
    <name type="scientific">Yersinia pseudotuberculosis serotype O:1b (strain IP 31758)</name>
    <dbReference type="NCBI Taxonomy" id="349747"/>
    <lineage>
        <taxon>Bacteria</taxon>
        <taxon>Pseudomonadati</taxon>
        <taxon>Pseudomonadota</taxon>
        <taxon>Gammaproteobacteria</taxon>
        <taxon>Enterobacterales</taxon>
        <taxon>Yersiniaceae</taxon>
        <taxon>Yersinia</taxon>
    </lineage>
</organism>
<reference evidence="1 2" key="1">
    <citation type="journal article" date="2007" name="PLoS Genet.">
        <title>The complete genome sequence of Yersinia pseudotuberculosis IP31758, the causative agent of Far East scarlet-like fever.</title>
        <authorList>
            <person name="Eppinger M."/>
            <person name="Rosovitz M.J."/>
            <person name="Fricke W.F."/>
            <person name="Rasko D.A."/>
            <person name="Kokorina G."/>
            <person name="Fayolle C."/>
            <person name="Lindler L.E."/>
            <person name="Carniel E."/>
            <person name="Ravel J."/>
        </authorList>
    </citation>
    <scope>NUCLEOTIDE SEQUENCE [LARGE SCALE GENOMIC DNA]</scope>
    <source>
        <strain evidence="1 2">IP 31758</strain>
    </source>
</reference>
<evidence type="ECO:0000313" key="2">
    <source>
        <dbReference type="Proteomes" id="UP000002412"/>
    </source>
</evidence>
<name>A0A0U1QZT6_YERP3</name>
<dbReference type="KEGG" id="ypi:YpsIP31758_1888"/>